<keyword evidence="1 2" id="KW-0597">Phosphoprotein</keyword>
<organism evidence="4 5">
    <name type="scientific">Sphingomonas echinoides</name>
    <dbReference type="NCBI Taxonomy" id="59803"/>
    <lineage>
        <taxon>Bacteria</taxon>
        <taxon>Pseudomonadati</taxon>
        <taxon>Pseudomonadota</taxon>
        <taxon>Alphaproteobacteria</taxon>
        <taxon>Sphingomonadales</taxon>
        <taxon>Sphingomonadaceae</taxon>
        <taxon>Sphingomonas</taxon>
    </lineage>
</organism>
<dbReference type="InterPro" id="IPR011006">
    <property type="entry name" value="CheY-like_superfamily"/>
</dbReference>
<evidence type="ECO:0000259" key="3">
    <source>
        <dbReference type="PROSITE" id="PS50110"/>
    </source>
</evidence>
<proteinExistence type="predicted"/>
<dbReference type="PANTHER" id="PTHR44591">
    <property type="entry name" value="STRESS RESPONSE REGULATOR PROTEIN 1"/>
    <property type="match status" value="1"/>
</dbReference>
<dbReference type="InterPro" id="IPR050595">
    <property type="entry name" value="Bact_response_regulator"/>
</dbReference>
<evidence type="ECO:0000313" key="4">
    <source>
        <dbReference type="EMBL" id="MDX5986547.1"/>
    </source>
</evidence>
<dbReference type="Pfam" id="PF00072">
    <property type="entry name" value="Response_reg"/>
    <property type="match status" value="1"/>
</dbReference>
<feature type="domain" description="Response regulatory" evidence="3">
    <location>
        <begin position="11"/>
        <end position="124"/>
    </location>
</feature>
<dbReference type="RefSeq" id="WP_010409231.1">
    <property type="nucleotide sequence ID" value="NZ_JAWXXV010000002.1"/>
</dbReference>
<evidence type="ECO:0000256" key="1">
    <source>
        <dbReference type="ARBA" id="ARBA00022553"/>
    </source>
</evidence>
<dbReference type="Gene3D" id="3.40.50.2300">
    <property type="match status" value="1"/>
</dbReference>
<dbReference type="PANTHER" id="PTHR44591:SF3">
    <property type="entry name" value="RESPONSE REGULATORY DOMAIN-CONTAINING PROTEIN"/>
    <property type="match status" value="1"/>
</dbReference>
<dbReference type="EMBL" id="JAWXXV010000002">
    <property type="protein sequence ID" value="MDX5986547.1"/>
    <property type="molecule type" value="Genomic_DNA"/>
</dbReference>
<accession>A0ABU4PTL6</accession>
<gene>
    <name evidence="4" type="ORF">SIL82_20025</name>
</gene>
<dbReference type="InterPro" id="IPR001789">
    <property type="entry name" value="Sig_transdc_resp-reg_receiver"/>
</dbReference>
<evidence type="ECO:0000256" key="2">
    <source>
        <dbReference type="PROSITE-ProRule" id="PRU00169"/>
    </source>
</evidence>
<evidence type="ECO:0000313" key="5">
    <source>
        <dbReference type="Proteomes" id="UP001279660"/>
    </source>
</evidence>
<feature type="modified residue" description="4-aspartylphosphate" evidence="2">
    <location>
        <position position="61"/>
    </location>
</feature>
<dbReference type="SMART" id="SM00448">
    <property type="entry name" value="REC"/>
    <property type="match status" value="1"/>
</dbReference>
<reference evidence="4 5" key="1">
    <citation type="submission" date="2023-11" db="EMBL/GenBank/DDBJ databases">
        <title>MicrobeMod: A computational toolkit for identifying prokaryotic methylation and restriction-modification with nanopore sequencing.</title>
        <authorList>
            <person name="Crits-Christoph A."/>
            <person name="Kang S.C."/>
            <person name="Lee H."/>
            <person name="Ostrov N."/>
        </authorList>
    </citation>
    <scope>NUCLEOTIDE SEQUENCE [LARGE SCALE GENOMIC DNA]</scope>
    <source>
        <strain evidence="4 5">ATCC 14820</strain>
    </source>
</reference>
<comment type="caution">
    <text evidence="4">The sequence shown here is derived from an EMBL/GenBank/DDBJ whole genome shotgun (WGS) entry which is preliminary data.</text>
</comment>
<name>A0ABU4PTL6_9SPHN</name>
<protein>
    <submittedName>
        <fullName evidence="4">Response regulator</fullName>
    </submittedName>
</protein>
<keyword evidence="5" id="KW-1185">Reference proteome</keyword>
<dbReference type="PROSITE" id="PS50110">
    <property type="entry name" value="RESPONSE_REGULATORY"/>
    <property type="match status" value="1"/>
</dbReference>
<dbReference type="Proteomes" id="UP001279660">
    <property type="component" value="Unassembled WGS sequence"/>
</dbReference>
<dbReference type="SUPFAM" id="SSF52172">
    <property type="entry name" value="CheY-like"/>
    <property type="match status" value="1"/>
</dbReference>
<sequence>MGQSTPIGTKTILIVEDEALIRFDLVDFFEAAGWRVFEAENADDAIRILDHHKEVRAVLTDVQMPGSMDGVKLAHYVRERFPPTVLFVVSGNLHIPDSELPPQTTFLPKPFDAHRLLRQLEAAQPR</sequence>